<evidence type="ECO:0000313" key="8">
    <source>
        <dbReference type="Proteomes" id="UP000188318"/>
    </source>
</evidence>
<feature type="region of interest" description="Disordered" evidence="5">
    <location>
        <begin position="149"/>
        <end position="202"/>
    </location>
</feature>
<dbReference type="PANTHER" id="PTHR31973:SF187">
    <property type="entry name" value="MUTATOR TRANSPOSASE MUDRA PROTEIN"/>
    <property type="match status" value="1"/>
</dbReference>
<keyword evidence="1" id="KW-0479">Metal-binding</keyword>
<evidence type="ECO:0000313" key="7">
    <source>
        <dbReference type="EMBL" id="OOF90636.1"/>
    </source>
</evidence>
<organism evidence="7 8">
    <name type="scientific">Aspergillus carbonarius (strain ITEM 5010)</name>
    <dbReference type="NCBI Taxonomy" id="602072"/>
    <lineage>
        <taxon>Eukaryota</taxon>
        <taxon>Fungi</taxon>
        <taxon>Dikarya</taxon>
        <taxon>Ascomycota</taxon>
        <taxon>Pezizomycotina</taxon>
        <taxon>Eurotiomycetes</taxon>
        <taxon>Eurotiomycetidae</taxon>
        <taxon>Eurotiales</taxon>
        <taxon>Aspergillaceae</taxon>
        <taxon>Aspergillus</taxon>
        <taxon>Aspergillus subgen. Circumdati</taxon>
    </lineage>
</organism>
<dbReference type="InterPro" id="IPR006564">
    <property type="entry name" value="Znf_PMZ"/>
</dbReference>
<gene>
    <name evidence="7" type="ORF">ASPCADRAFT_211848</name>
</gene>
<evidence type="ECO:0000256" key="5">
    <source>
        <dbReference type="SAM" id="MobiDB-lite"/>
    </source>
</evidence>
<evidence type="ECO:0000259" key="6">
    <source>
        <dbReference type="PROSITE" id="PS50966"/>
    </source>
</evidence>
<evidence type="ECO:0000256" key="4">
    <source>
        <dbReference type="PROSITE-ProRule" id="PRU00325"/>
    </source>
</evidence>
<dbReference type="Pfam" id="PF15288">
    <property type="entry name" value="zf-CCHC_6"/>
    <property type="match status" value="1"/>
</dbReference>
<dbReference type="EMBL" id="KV907515">
    <property type="protein sequence ID" value="OOF90636.1"/>
    <property type="molecule type" value="Genomic_DNA"/>
</dbReference>
<reference evidence="8" key="1">
    <citation type="journal article" date="2017" name="Genome Biol.">
        <title>Comparative genomics reveals high biological diversity and specific adaptations in the industrially and medically important fungal genus Aspergillus.</title>
        <authorList>
            <person name="de Vries R.P."/>
            <person name="Riley R."/>
            <person name="Wiebenga A."/>
            <person name="Aguilar-Osorio G."/>
            <person name="Amillis S."/>
            <person name="Uchima C.A."/>
            <person name="Anderluh G."/>
            <person name="Asadollahi M."/>
            <person name="Askin M."/>
            <person name="Barry K."/>
            <person name="Battaglia E."/>
            <person name="Bayram O."/>
            <person name="Benocci T."/>
            <person name="Braus-Stromeyer S.A."/>
            <person name="Caldana C."/>
            <person name="Canovas D."/>
            <person name="Cerqueira G.C."/>
            <person name="Chen F."/>
            <person name="Chen W."/>
            <person name="Choi C."/>
            <person name="Clum A."/>
            <person name="Dos Santos R.A."/>
            <person name="Damasio A.R."/>
            <person name="Diallinas G."/>
            <person name="Emri T."/>
            <person name="Fekete E."/>
            <person name="Flipphi M."/>
            <person name="Freyberg S."/>
            <person name="Gallo A."/>
            <person name="Gournas C."/>
            <person name="Habgood R."/>
            <person name="Hainaut M."/>
            <person name="Harispe M.L."/>
            <person name="Henrissat B."/>
            <person name="Hilden K.S."/>
            <person name="Hope R."/>
            <person name="Hossain A."/>
            <person name="Karabika E."/>
            <person name="Karaffa L."/>
            <person name="Karanyi Z."/>
            <person name="Krasevec N."/>
            <person name="Kuo A."/>
            <person name="Kusch H."/>
            <person name="LaButti K."/>
            <person name="Lagendijk E.L."/>
            <person name="Lapidus A."/>
            <person name="Levasseur A."/>
            <person name="Lindquist E."/>
            <person name="Lipzen A."/>
            <person name="Logrieco A.F."/>
            <person name="MacCabe A."/>
            <person name="Maekelae M.R."/>
            <person name="Malavazi I."/>
            <person name="Melin P."/>
            <person name="Meyer V."/>
            <person name="Mielnichuk N."/>
            <person name="Miskei M."/>
            <person name="Molnar A.P."/>
            <person name="Mule G."/>
            <person name="Ngan C.Y."/>
            <person name="Orejas M."/>
            <person name="Orosz E."/>
            <person name="Ouedraogo J.P."/>
            <person name="Overkamp K.M."/>
            <person name="Park H.-S."/>
            <person name="Perrone G."/>
            <person name="Piumi F."/>
            <person name="Punt P.J."/>
            <person name="Ram A.F."/>
            <person name="Ramon A."/>
            <person name="Rauscher S."/>
            <person name="Record E."/>
            <person name="Riano-Pachon D.M."/>
            <person name="Robert V."/>
            <person name="Roehrig J."/>
            <person name="Ruller R."/>
            <person name="Salamov A."/>
            <person name="Salih N.S."/>
            <person name="Samson R.A."/>
            <person name="Sandor E."/>
            <person name="Sanguinetti M."/>
            <person name="Schuetze T."/>
            <person name="Sepcic K."/>
            <person name="Shelest E."/>
            <person name="Sherlock G."/>
            <person name="Sophianopoulou V."/>
            <person name="Squina F.M."/>
            <person name="Sun H."/>
            <person name="Susca A."/>
            <person name="Todd R.B."/>
            <person name="Tsang A."/>
            <person name="Unkles S.E."/>
            <person name="van de Wiele N."/>
            <person name="van Rossen-Uffink D."/>
            <person name="Oliveira J.V."/>
            <person name="Vesth T.C."/>
            <person name="Visser J."/>
            <person name="Yu J.-H."/>
            <person name="Zhou M."/>
            <person name="Andersen M.R."/>
            <person name="Archer D.B."/>
            <person name="Baker S.E."/>
            <person name="Benoit I."/>
            <person name="Brakhage A.A."/>
            <person name="Braus G.H."/>
            <person name="Fischer R."/>
            <person name="Frisvad J.C."/>
            <person name="Goldman G.H."/>
            <person name="Houbraken J."/>
            <person name="Oakley B."/>
            <person name="Pocsi I."/>
            <person name="Scazzocchio C."/>
            <person name="Seiboth B."/>
            <person name="vanKuyk P.A."/>
            <person name="Wortman J."/>
            <person name="Dyer P.S."/>
            <person name="Grigoriev I.V."/>
        </authorList>
    </citation>
    <scope>NUCLEOTIDE SEQUENCE [LARGE SCALE GENOMIC DNA]</scope>
    <source>
        <strain evidence="8">ITEM 5010</strain>
    </source>
</reference>
<keyword evidence="3" id="KW-0862">Zinc</keyword>
<evidence type="ECO:0000256" key="2">
    <source>
        <dbReference type="ARBA" id="ARBA00022771"/>
    </source>
</evidence>
<evidence type="ECO:0000256" key="3">
    <source>
        <dbReference type="ARBA" id="ARBA00022833"/>
    </source>
</evidence>
<dbReference type="VEuPathDB" id="FungiDB:ASPCADRAFT_211848"/>
<dbReference type="PROSITE" id="PS50966">
    <property type="entry name" value="ZF_SWIM"/>
    <property type="match status" value="1"/>
</dbReference>
<dbReference type="SMART" id="SM00575">
    <property type="entry name" value="ZnF_PMZ"/>
    <property type="match status" value="1"/>
</dbReference>
<dbReference type="Proteomes" id="UP000188318">
    <property type="component" value="Unassembled WGS sequence"/>
</dbReference>
<dbReference type="InterPro" id="IPR007527">
    <property type="entry name" value="Znf_SWIM"/>
</dbReference>
<dbReference type="OrthoDB" id="4482678at2759"/>
<feature type="compositionally biased region" description="Basic and acidic residues" evidence="5">
    <location>
        <begin position="150"/>
        <end position="159"/>
    </location>
</feature>
<dbReference type="AlphaFoldDB" id="A0A1R3R830"/>
<keyword evidence="8" id="KW-1185">Reference proteome</keyword>
<dbReference type="InterPro" id="IPR041670">
    <property type="entry name" value="Znf-CCHC_6"/>
</dbReference>
<proteinExistence type="predicted"/>
<name>A0A1R3R830_ASPC5</name>
<dbReference type="Pfam" id="PF04434">
    <property type="entry name" value="SWIM"/>
    <property type="match status" value="1"/>
</dbReference>
<dbReference type="GO" id="GO:0008270">
    <property type="term" value="F:zinc ion binding"/>
    <property type="evidence" value="ECO:0007669"/>
    <property type="project" value="UniProtKB-KW"/>
</dbReference>
<evidence type="ECO:0000256" key="1">
    <source>
        <dbReference type="ARBA" id="ARBA00022723"/>
    </source>
</evidence>
<keyword evidence="2 4" id="KW-0863">Zinc-finger</keyword>
<sequence length="220" mass="24821">MHSIEFTDYAQQILNREAGLARFYQVVISSDSLFQVSREGRSRQVDLDRSTCSCTDFQEYQLPCRHAIAAIHAVGRQISSFVHPRYLQESYRSTYKAVFMPVNDDFLADDPDCGPCYLRREKGSNGKARRIHGHRLFTRQSKCSACGQDGHYRSSKDCPLKGSNPTAVETSERPGKAWMHTPSGFTEEAIPGSEETSENEDLVQLEKDLEKAAAENCKET</sequence>
<feature type="domain" description="SWIM-type" evidence="6">
    <location>
        <begin position="34"/>
        <end position="75"/>
    </location>
</feature>
<accession>A0A1R3R830</accession>
<dbReference type="PANTHER" id="PTHR31973">
    <property type="entry name" value="POLYPROTEIN, PUTATIVE-RELATED"/>
    <property type="match status" value="1"/>
</dbReference>
<protein>
    <recommendedName>
        <fullName evidence="6">SWIM-type domain-containing protein</fullName>
    </recommendedName>
</protein>